<evidence type="ECO:0000256" key="1">
    <source>
        <dbReference type="SAM" id="MobiDB-lite"/>
    </source>
</evidence>
<sequence>MRSNLPSSHRRIEGGSSSNLLLRLRPLRRTLVEQMTAEPSAEASQSEAAADAPAACAGSALPPPQGLQARHGDPKPSWFTPK</sequence>
<gene>
    <name evidence="2" type="ORF">Taro_016784</name>
</gene>
<feature type="non-terminal residue" evidence="2">
    <location>
        <position position="82"/>
    </location>
</feature>
<evidence type="ECO:0000313" key="2">
    <source>
        <dbReference type="EMBL" id="MQL84271.1"/>
    </source>
</evidence>
<feature type="compositionally biased region" description="Low complexity" evidence="1">
    <location>
        <begin position="37"/>
        <end position="60"/>
    </location>
</feature>
<dbReference type="Proteomes" id="UP000652761">
    <property type="component" value="Unassembled WGS sequence"/>
</dbReference>
<feature type="region of interest" description="Disordered" evidence="1">
    <location>
        <begin position="1"/>
        <end position="20"/>
    </location>
</feature>
<dbReference type="EMBL" id="NMUH01000750">
    <property type="protein sequence ID" value="MQL84271.1"/>
    <property type="molecule type" value="Genomic_DNA"/>
</dbReference>
<name>A0A843ULP4_COLES</name>
<dbReference type="AlphaFoldDB" id="A0A843ULP4"/>
<accession>A0A843ULP4</accession>
<keyword evidence="3" id="KW-1185">Reference proteome</keyword>
<protein>
    <submittedName>
        <fullName evidence="2">Uncharacterized protein</fullName>
    </submittedName>
</protein>
<evidence type="ECO:0000313" key="3">
    <source>
        <dbReference type="Proteomes" id="UP000652761"/>
    </source>
</evidence>
<proteinExistence type="predicted"/>
<comment type="caution">
    <text evidence="2">The sequence shown here is derived from an EMBL/GenBank/DDBJ whole genome shotgun (WGS) entry which is preliminary data.</text>
</comment>
<reference evidence="2" key="1">
    <citation type="submission" date="2017-07" db="EMBL/GenBank/DDBJ databases">
        <title>Taro Niue Genome Assembly and Annotation.</title>
        <authorList>
            <person name="Atibalentja N."/>
            <person name="Keating K."/>
            <person name="Fields C.J."/>
        </authorList>
    </citation>
    <scope>NUCLEOTIDE SEQUENCE</scope>
    <source>
        <strain evidence="2">Niue_2</strain>
        <tissue evidence="2">Leaf</tissue>
    </source>
</reference>
<organism evidence="2 3">
    <name type="scientific">Colocasia esculenta</name>
    <name type="common">Wild taro</name>
    <name type="synonym">Arum esculentum</name>
    <dbReference type="NCBI Taxonomy" id="4460"/>
    <lineage>
        <taxon>Eukaryota</taxon>
        <taxon>Viridiplantae</taxon>
        <taxon>Streptophyta</taxon>
        <taxon>Embryophyta</taxon>
        <taxon>Tracheophyta</taxon>
        <taxon>Spermatophyta</taxon>
        <taxon>Magnoliopsida</taxon>
        <taxon>Liliopsida</taxon>
        <taxon>Araceae</taxon>
        <taxon>Aroideae</taxon>
        <taxon>Colocasieae</taxon>
        <taxon>Colocasia</taxon>
    </lineage>
</organism>
<feature type="region of interest" description="Disordered" evidence="1">
    <location>
        <begin position="33"/>
        <end position="82"/>
    </location>
</feature>